<gene>
    <name evidence="2" type="ORF">EMPG_12527</name>
</gene>
<dbReference type="AlphaFoldDB" id="A0A0H1BMB2"/>
<dbReference type="Proteomes" id="UP000053573">
    <property type="component" value="Unassembled WGS sequence"/>
</dbReference>
<keyword evidence="3" id="KW-1185">Reference proteome</keyword>
<feature type="compositionally biased region" description="Basic residues" evidence="1">
    <location>
        <begin position="20"/>
        <end position="37"/>
    </location>
</feature>
<sequence>SKDTDENPAPGHGANSLTRQTRRIKFTKGSRGNHSRKTTTTPNIWVLFDHPDASERKPSNSTSVSSRKCTMTASALGVSIR</sequence>
<protein>
    <submittedName>
        <fullName evidence="2">Uncharacterized protein</fullName>
    </submittedName>
</protein>
<dbReference type="EMBL" id="LDEV01000904">
    <property type="protein sequence ID" value="KLJ12450.1"/>
    <property type="molecule type" value="Genomic_DNA"/>
</dbReference>
<proteinExistence type="predicted"/>
<feature type="region of interest" description="Disordered" evidence="1">
    <location>
        <begin position="1"/>
        <end position="81"/>
    </location>
</feature>
<feature type="compositionally biased region" description="Basic and acidic residues" evidence="1">
    <location>
        <begin position="49"/>
        <end position="58"/>
    </location>
</feature>
<evidence type="ECO:0000313" key="3">
    <source>
        <dbReference type="Proteomes" id="UP000053573"/>
    </source>
</evidence>
<feature type="non-terminal residue" evidence="2">
    <location>
        <position position="1"/>
    </location>
</feature>
<organism evidence="2 3">
    <name type="scientific">Blastomyces silverae</name>
    <dbReference type="NCBI Taxonomy" id="2060906"/>
    <lineage>
        <taxon>Eukaryota</taxon>
        <taxon>Fungi</taxon>
        <taxon>Dikarya</taxon>
        <taxon>Ascomycota</taxon>
        <taxon>Pezizomycotina</taxon>
        <taxon>Eurotiomycetes</taxon>
        <taxon>Eurotiomycetidae</taxon>
        <taxon>Onygenales</taxon>
        <taxon>Ajellomycetaceae</taxon>
        <taxon>Blastomyces</taxon>
    </lineage>
</organism>
<evidence type="ECO:0000256" key="1">
    <source>
        <dbReference type="SAM" id="MobiDB-lite"/>
    </source>
</evidence>
<evidence type="ECO:0000313" key="2">
    <source>
        <dbReference type="EMBL" id="KLJ12450.1"/>
    </source>
</evidence>
<accession>A0A0H1BMB2</accession>
<comment type="caution">
    <text evidence="2">The sequence shown here is derived from an EMBL/GenBank/DDBJ whole genome shotgun (WGS) entry which is preliminary data.</text>
</comment>
<feature type="compositionally biased region" description="Polar residues" evidence="1">
    <location>
        <begin position="59"/>
        <end position="73"/>
    </location>
</feature>
<reference evidence="3" key="1">
    <citation type="journal article" date="2015" name="PLoS Genet.">
        <title>The dynamic genome and transcriptome of the human fungal pathogen Blastomyces and close relative Emmonsia.</title>
        <authorList>
            <person name="Munoz J.F."/>
            <person name="Gauthier G.M."/>
            <person name="Desjardins C.A."/>
            <person name="Gallo J.E."/>
            <person name="Holder J."/>
            <person name="Sullivan T.D."/>
            <person name="Marty A.J."/>
            <person name="Carmen J.C."/>
            <person name="Chen Z."/>
            <person name="Ding L."/>
            <person name="Gujja S."/>
            <person name="Magrini V."/>
            <person name="Misas E."/>
            <person name="Mitreva M."/>
            <person name="Priest M."/>
            <person name="Saif S."/>
            <person name="Whiston E.A."/>
            <person name="Young S."/>
            <person name="Zeng Q."/>
            <person name="Goldman W.E."/>
            <person name="Mardis E.R."/>
            <person name="Taylor J.W."/>
            <person name="McEwen J.G."/>
            <person name="Clay O.K."/>
            <person name="Klein B.S."/>
            <person name="Cuomo C.A."/>
        </authorList>
    </citation>
    <scope>NUCLEOTIDE SEQUENCE [LARGE SCALE GENOMIC DNA]</scope>
    <source>
        <strain evidence="3">UAMH 139</strain>
    </source>
</reference>
<dbReference type="OrthoDB" id="10469199at2759"/>
<name>A0A0H1BMB2_9EURO</name>